<dbReference type="GO" id="GO:0016757">
    <property type="term" value="F:glycosyltransferase activity"/>
    <property type="evidence" value="ECO:0007669"/>
    <property type="project" value="UniProtKB-KW"/>
</dbReference>
<evidence type="ECO:0000313" key="6">
    <source>
        <dbReference type="Proteomes" id="UP000199372"/>
    </source>
</evidence>
<dbReference type="InterPro" id="IPR001296">
    <property type="entry name" value="Glyco_trans_1"/>
</dbReference>
<dbReference type="PANTHER" id="PTHR12526">
    <property type="entry name" value="GLYCOSYLTRANSFERASE"/>
    <property type="match status" value="1"/>
</dbReference>
<evidence type="ECO:0000259" key="4">
    <source>
        <dbReference type="Pfam" id="PF00534"/>
    </source>
</evidence>
<keyword evidence="3 5" id="KW-0808">Transferase</keyword>
<evidence type="ECO:0000256" key="3">
    <source>
        <dbReference type="ARBA" id="ARBA00022679"/>
    </source>
</evidence>
<keyword evidence="2" id="KW-0328">Glycosyltransferase</keyword>
<accession>A0A1H8D8G5</accession>
<sequence length="347" mass="39056">MRIIHLHFGKEGGAERFFVNLARAFDQRGVEQRFFIRPDRSWGDAIAALGPVEYDNFRRISLTRWLTRRKLDSHIVEFRPDAVMSWMPRASQLQPRNFDGTRLVRLGDYPANLKHFGHCDMIVGNTPGITAHCDALGWDRGLATISNFPRWVTPEPVPRARHDTPEDAPLVVTGGRFVPRKGMDIALRAVAQIPGAWLWLVGDGKEREALEQLARELGIADRTRFVGWVDEPIHHIASGDAFVLPSRHEPLGNVLLEAWKAGVPSVSSRCEGPAWFMRDGEDGLMADIDDVDGTTAALSRLLGNRDAARKMAISARERLEAMFSEDAVCDAYMRLFRTPQAEVRTLR</sequence>
<dbReference type="AlphaFoldDB" id="A0A1H8D8G5"/>
<dbReference type="Gene3D" id="3.40.50.2000">
    <property type="entry name" value="Glycogen Phosphorylase B"/>
    <property type="match status" value="2"/>
</dbReference>
<gene>
    <name evidence="5" type="ORF">SAMN04488011_102250</name>
</gene>
<dbReference type="OrthoDB" id="529131at2"/>
<feature type="domain" description="Glycosyl transferase family 1" evidence="4">
    <location>
        <begin position="159"/>
        <end position="318"/>
    </location>
</feature>
<dbReference type="Pfam" id="PF00534">
    <property type="entry name" value="Glycos_transf_1"/>
    <property type="match status" value="1"/>
</dbReference>
<keyword evidence="6" id="KW-1185">Reference proteome</keyword>
<comment type="similarity">
    <text evidence="1">Belongs to the glycosyltransferase group 1 family. Glycosyltransferase 4 subfamily.</text>
</comment>
<reference evidence="6" key="1">
    <citation type="submission" date="2016-10" db="EMBL/GenBank/DDBJ databases">
        <authorList>
            <person name="Varghese N."/>
            <person name="Submissions S."/>
        </authorList>
    </citation>
    <scope>NUCLEOTIDE SEQUENCE [LARGE SCALE GENOMIC DNA]</scope>
    <source>
        <strain evidence="6">DSM 26893</strain>
    </source>
</reference>
<dbReference type="RefSeq" id="WP_091844588.1">
    <property type="nucleotide sequence ID" value="NZ_FOCM01000002.1"/>
</dbReference>
<proteinExistence type="inferred from homology"/>
<dbReference type="EMBL" id="FOCM01000002">
    <property type="protein sequence ID" value="SEN03543.1"/>
    <property type="molecule type" value="Genomic_DNA"/>
</dbReference>
<name>A0A1H8D8G5_9RHOB</name>
<dbReference type="CDD" id="cd03811">
    <property type="entry name" value="GT4_GT28_WabH-like"/>
    <property type="match status" value="1"/>
</dbReference>
<evidence type="ECO:0000313" key="5">
    <source>
        <dbReference type="EMBL" id="SEN03543.1"/>
    </source>
</evidence>
<evidence type="ECO:0000256" key="2">
    <source>
        <dbReference type="ARBA" id="ARBA00022676"/>
    </source>
</evidence>
<dbReference type="SUPFAM" id="SSF53756">
    <property type="entry name" value="UDP-Glycosyltransferase/glycogen phosphorylase"/>
    <property type="match status" value="1"/>
</dbReference>
<evidence type="ECO:0000256" key="1">
    <source>
        <dbReference type="ARBA" id="ARBA00009481"/>
    </source>
</evidence>
<dbReference type="Proteomes" id="UP000199372">
    <property type="component" value="Unassembled WGS sequence"/>
</dbReference>
<dbReference type="PANTHER" id="PTHR12526:SF640">
    <property type="entry name" value="COLANIC ACID BIOSYNTHESIS GLYCOSYLTRANSFERASE WCAL-RELATED"/>
    <property type="match status" value="1"/>
</dbReference>
<protein>
    <submittedName>
        <fullName evidence="5">Glycosyltransferase involved in cell wall bisynthesis</fullName>
    </submittedName>
</protein>
<organism evidence="5 6">
    <name type="scientific">Palleronia pelagia</name>
    <dbReference type="NCBI Taxonomy" id="387096"/>
    <lineage>
        <taxon>Bacteria</taxon>
        <taxon>Pseudomonadati</taxon>
        <taxon>Pseudomonadota</taxon>
        <taxon>Alphaproteobacteria</taxon>
        <taxon>Rhodobacterales</taxon>
        <taxon>Roseobacteraceae</taxon>
        <taxon>Palleronia</taxon>
    </lineage>
</organism>